<accession>A0A2T3HUV4</accession>
<gene>
    <name evidence="1" type="ORF">C0W81_15720</name>
</gene>
<dbReference type="RefSeq" id="WP_060998705.1">
    <property type="nucleotide sequence ID" value="NZ_LNQZ01000016.1"/>
</dbReference>
<protein>
    <submittedName>
        <fullName evidence="1">Uncharacterized protein</fullName>
    </submittedName>
</protein>
<dbReference type="Proteomes" id="UP000241858">
    <property type="component" value="Unassembled WGS sequence"/>
</dbReference>
<organism evidence="1 2">
    <name type="scientific">Photobacterium aquimaris</name>
    <dbReference type="NCBI Taxonomy" id="512643"/>
    <lineage>
        <taxon>Bacteria</taxon>
        <taxon>Pseudomonadati</taxon>
        <taxon>Pseudomonadota</taxon>
        <taxon>Gammaproteobacteria</taxon>
        <taxon>Vibrionales</taxon>
        <taxon>Vibrionaceae</taxon>
        <taxon>Photobacterium</taxon>
    </lineage>
</organism>
<sequence length="79" mass="9038">MLVAYNIRHQLPKLQVLTDLSHSKIKHQHNRALKAGSKLIITLNDNDEVGLWYPKTNQSLTVNINNVMVAISEHLQQLK</sequence>
<dbReference type="SUPFAM" id="SSF52954">
    <property type="entry name" value="Class II aaRS ABD-related"/>
    <property type="match status" value="1"/>
</dbReference>
<dbReference type="EMBL" id="PYLY01000036">
    <property type="protein sequence ID" value="PSU01165.1"/>
    <property type="molecule type" value="Genomic_DNA"/>
</dbReference>
<reference evidence="1 2" key="1">
    <citation type="submission" date="2018-03" db="EMBL/GenBank/DDBJ databases">
        <title>Whole genome sequencing of Histamine producing bacteria.</title>
        <authorList>
            <person name="Butler K."/>
        </authorList>
    </citation>
    <scope>NUCLEOTIDE SEQUENCE [LARGE SCALE GENOMIC DNA]</scope>
    <source>
        <strain evidence="1 2">DSM 23343</strain>
    </source>
</reference>
<proteinExistence type="predicted"/>
<comment type="caution">
    <text evidence="1">The sequence shown here is derived from an EMBL/GenBank/DDBJ whole genome shotgun (WGS) entry which is preliminary data.</text>
</comment>
<evidence type="ECO:0000313" key="1">
    <source>
        <dbReference type="EMBL" id="PSU01165.1"/>
    </source>
</evidence>
<dbReference type="AlphaFoldDB" id="A0A2T3HUV4"/>
<evidence type="ECO:0000313" key="2">
    <source>
        <dbReference type="Proteomes" id="UP000241858"/>
    </source>
</evidence>
<name>A0A2T3HUV4_9GAMM</name>